<protein>
    <submittedName>
        <fullName evidence="4">Heat shock protein Hsp20</fullName>
    </submittedName>
</protein>
<reference evidence="4 5" key="1">
    <citation type="submission" date="2019-03" db="EMBL/GenBank/DDBJ databases">
        <title>Genomic Encyclopedia of Type Strains, Phase IV (KMG-IV): sequencing the most valuable type-strain genomes for metagenomic binning, comparative biology and taxonomic classification.</title>
        <authorList>
            <person name="Goeker M."/>
        </authorList>
    </citation>
    <scope>NUCLEOTIDE SEQUENCE [LARGE SCALE GENOMIC DNA]</scope>
    <source>
        <strain evidence="4 5">DSM 7445</strain>
    </source>
</reference>
<dbReference type="InterPro" id="IPR031107">
    <property type="entry name" value="Small_HSP"/>
</dbReference>
<comment type="similarity">
    <text evidence="1 2">Belongs to the small heat shock protein (HSP20) family.</text>
</comment>
<dbReference type="InterPro" id="IPR002068">
    <property type="entry name" value="A-crystallin/Hsp20_dom"/>
</dbReference>
<dbReference type="EMBL" id="SLZQ01000002">
    <property type="protein sequence ID" value="TCS38396.1"/>
    <property type="molecule type" value="Genomic_DNA"/>
</dbReference>
<name>A0A4R3HYI4_PAULE</name>
<proteinExistence type="inferred from homology"/>
<keyword evidence="4" id="KW-0346">Stress response</keyword>
<evidence type="ECO:0000256" key="1">
    <source>
        <dbReference type="PROSITE-ProRule" id="PRU00285"/>
    </source>
</evidence>
<comment type="caution">
    <text evidence="4">The sequence shown here is derived from an EMBL/GenBank/DDBJ whole genome shotgun (WGS) entry which is preliminary data.</text>
</comment>
<evidence type="ECO:0000259" key="3">
    <source>
        <dbReference type="PROSITE" id="PS01031"/>
    </source>
</evidence>
<organism evidence="4 5">
    <name type="scientific">Paucimonas lemoignei</name>
    <name type="common">Pseudomonas lemoignei</name>
    <dbReference type="NCBI Taxonomy" id="29443"/>
    <lineage>
        <taxon>Bacteria</taxon>
        <taxon>Pseudomonadati</taxon>
        <taxon>Pseudomonadota</taxon>
        <taxon>Betaproteobacteria</taxon>
        <taxon>Burkholderiales</taxon>
        <taxon>Burkholderiaceae</taxon>
        <taxon>Paucimonas</taxon>
    </lineage>
</organism>
<dbReference type="RefSeq" id="WP_132257473.1">
    <property type="nucleotide sequence ID" value="NZ_SLZQ01000002.1"/>
</dbReference>
<feature type="domain" description="SHSP" evidence="3">
    <location>
        <begin position="46"/>
        <end position="157"/>
    </location>
</feature>
<dbReference type="Pfam" id="PF00011">
    <property type="entry name" value="HSP20"/>
    <property type="match status" value="1"/>
</dbReference>
<dbReference type="AlphaFoldDB" id="A0A4R3HYI4"/>
<gene>
    <name evidence="4" type="ORF">EDC30_102134</name>
</gene>
<dbReference type="Proteomes" id="UP000295382">
    <property type="component" value="Unassembled WGS sequence"/>
</dbReference>
<evidence type="ECO:0000313" key="4">
    <source>
        <dbReference type="EMBL" id="TCS38396.1"/>
    </source>
</evidence>
<dbReference type="SUPFAM" id="SSF49764">
    <property type="entry name" value="HSP20-like chaperones"/>
    <property type="match status" value="1"/>
</dbReference>
<dbReference type="PROSITE" id="PS01031">
    <property type="entry name" value="SHSP"/>
    <property type="match status" value="1"/>
</dbReference>
<keyword evidence="5" id="KW-1185">Reference proteome</keyword>
<evidence type="ECO:0000256" key="2">
    <source>
        <dbReference type="RuleBase" id="RU003616"/>
    </source>
</evidence>
<accession>A0A4R3HYI4</accession>
<dbReference type="InterPro" id="IPR008978">
    <property type="entry name" value="HSP20-like_chaperone"/>
</dbReference>
<dbReference type="Gene3D" id="2.60.40.790">
    <property type="match status" value="1"/>
</dbReference>
<sequence length="157" mass="17765">MNLVRRENSPLSFYRPIEDRFERMFENMFQDFFSPFIAQSALSGGEGGDIVSPRLNVKETDKTYEIEVEIPGVKKEDVKVAVDNQRISIEGEVKRESAQKEGENIVYAERSIKKFARSVMLPVEVDDAGAQAKLENGVLMLTLPKKVTAQPKKLTIQ</sequence>
<evidence type="ECO:0000313" key="5">
    <source>
        <dbReference type="Proteomes" id="UP000295382"/>
    </source>
</evidence>
<dbReference type="PANTHER" id="PTHR11527">
    <property type="entry name" value="HEAT-SHOCK PROTEIN 20 FAMILY MEMBER"/>
    <property type="match status" value="1"/>
</dbReference>
<dbReference type="CDD" id="cd06464">
    <property type="entry name" value="ACD_sHsps-like"/>
    <property type="match status" value="1"/>
</dbReference>
<dbReference type="OrthoDB" id="9808910at2"/>